<sequence length="279" mass="31096">MTDNFNPPQSRIVTAKGASPRPGVVQYRFASNNRSTKALENVQMYITDILKTIGHAPESIVKSATPQSAPFSEVLQKILQFNRPRIESYTRMATIQIGVCIDRASRQETDDAYAASRGLNVLRPLVEFAASIPRGDNAEFIAATQAVLYAIDESYHSDSHPLKEFLRCNASVYDEGPDTPWTRLRYALGRLHSYLNAVKVFFSARRLWPSLFVNFEVIPIPSSKPDLDKLAIRTTAARIFHLMTGGTMTAAIPDRDETNMAPLAEKHCKLGPKQPSIPF</sequence>
<protein>
    <submittedName>
        <fullName evidence="1">Uncharacterized protein</fullName>
    </submittedName>
</protein>
<dbReference type="EMBL" id="LCTW02000087">
    <property type="protein sequence ID" value="KXX79447.1"/>
    <property type="molecule type" value="Genomic_DNA"/>
</dbReference>
<proteinExistence type="predicted"/>
<dbReference type="VEuPathDB" id="FungiDB:MMYC01_203501"/>
<accession>A0A175W752</accession>
<reference evidence="1 2" key="1">
    <citation type="journal article" date="2016" name="Genome Announc.">
        <title>Genome Sequence of Madurella mycetomatis mm55, Isolated from a Human Mycetoma Case in Sudan.</title>
        <authorList>
            <person name="Smit S."/>
            <person name="Derks M.F."/>
            <person name="Bervoets S."/>
            <person name="Fahal A."/>
            <person name="van Leeuwen W."/>
            <person name="van Belkum A."/>
            <person name="van de Sande W.W."/>
        </authorList>
    </citation>
    <scope>NUCLEOTIDE SEQUENCE [LARGE SCALE GENOMIC DNA]</scope>
    <source>
        <strain evidence="2">mm55</strain>
    </source>
</reference>
<name>A0A175W752_9PEZI</name>
<gene>
    <name evidence="1" type="ORF">MMYC01_203501</name>
</gene>
<organism evidence="1 2">
    <name type="scientific">Madurella mycetomatis</name>
    <dbReference type="NCBI Taxonomy" id="100816"/>
    <lineage>
        <taxon>Eukaryota</taxon>
        <taxon>Fungi</taxon>
        <taxon>Dikarya</taxon>
        <taxon>Ascomycota</taxon>
        <taxon>Pezizomycotina</taxon>
        <taxon>Sordariomycetes</taxon>
        <taxon>Sordariomycetidae</taxon>
        <taxon>Sordariales</taxon>
        <taxon>Sordariales incertae sedis</taxon>
        <taxon>Madurella</taxon>
    </lineage>
</organism>
<dbReference type="AlphaFoldDB" id="A0A175W752"/>
<dbReference type="PANTHER" id="PTHR42037">
    <property type="match status" value="1"/>
</dbReference>
<dbReference type="OrthoDB" id="3251507at2759"/>
<dbReference type="Proteomes" id="UP000078237">
    <property type="component" value="Unassembled WGS sequence"/>
</dbReference>
<dbReference type="PANTHER" id="PTHR42037:SF1">
    <property type="match status" value="1"/>
</dbReference>
<dbReference type="STRING" id="100816.A0A175W752"/>
<keyword evidence="2" id="KW-1185">Reference proteome</keyword>
<evidence type="ECO:0000313" key="2">
    <source>
        <dbReference type="Proteomes" id="UP000078237"/>
    </source>
</evidence>
<comment type="caution">
    <text evidence="1">The sequence shown here is derived from an EMBL/GenBank/DDBJ whole genome shotgun (WGS) entry which is preliminary data.</text>
</comment>
<evidence type="ECO:0000313" key="1">
    <source>
        <dbReference type="EMBL" id="KXX79447.1"/>
    </source>
</evidence>